<sequence length="410" mass="44898">MSDLAVLDVRLHGRRIGSLTRLGGDRTIFAFDQDYVADPARPTLSLSFKDAFGSLITDIPPTQRRLPPFFANLLPEGVLRDYLALRAGVHPDREFFLLRALGQDLAGAVSIVPADPDAGQPWAGQAEDAAGSRDPAGVLRFSLAGVQLKFSAVHRAGKNGGLAIPARGIGGEWIVKLPSTRFEGVPENEFAMMSLARDLGIDVPEIRLVDLDGIDGLPQDLGRIRGQGFAIRRFDRTAAGAVHIEDFAQIFGVYPEKKYKSASLRNILQVLATESGVEATADFVRRLVFSVLIGNADMHLKNWSVIYADKRTARLAPAYDMLSTIPYMPDENFALKFARVKRFDAFTREELGRMAEKAGLPSHPLQQIARETVGRFLDLWQAEKSHLPVASHVVSAIDRHLTGLAIVRAG</sequence>
<reference evidence="6 7" key="1">
    <citation type="submission" date="2015-12" db="EMBL/GenBank/DDBJ databases">
        <title>Genome sequence of Tistrella mobilis MCCC 1A02139.</title>
        <authorList>
            <person name="Lu L."/>
            <person name="Lai Q."/>
            <person name="Shao Z."/>
            <person name="Qian P."/>
        </authorList>
    </citation>
    <scope>NUCLEOTIDE SEQUENCE [LARGE SCALE GENOMIC DNA]</scope>
    <source>
        <strain evidence="6 7">MCCC 1A02139</strain>
    </source>
</reference>
<feature type="domain" description="HipA N-terminal subdomain 1" evidence="5">
    <location>
        <begin position="7"/>
        <end position="111"/>
    </location>
</feature>
<gene>
    <name evidence="6" type="ORF">AUP44_08045</name>
</gene>
<feature type="domain" description="HipA-like C-terminal" evidence="4">
    <location>
        <begin position="141"/>
        <end position="380"/>
    </location>
</feature>
<organism evidence="6 7">
    <name type="scientific">Tistrella mobilis</name>
    <dbReference type="NCBI Taxonomy" id="171437"/>
    <lineage>
        <taxon>Bacteria</taxon>
        <taxon>Pseudomonadati</taxon>
        <taxon>Pseudomonadota</taxon>
        <taxon>Alphaproteobacteria</taxon>
        <taxon>Geminicoccales</taxon>
        <taxon>Geminicoccaceae</taxon>
        <taxon>Tistrella</taxon>
    </lineage>
</organism>
<accession>A0A161R2G5</accession>
<evidence type="ECO:0000259" key="5">
    <source>
        <dbReference type="Pfam" id="PF13657"/>
    </source>
</evidence>
<protein>
    <submittedName>
        <fullName evidence="6">Kinase</fullName>
    </submittedName>
</protein>
<dbReference type="Pfam" id="PF07804">
    <property type="entry name" value="HipA_C"/>
    <property type="match status" value="1"/>
</dbReference>
<evidence type="ECO:0000313" key="7">
    <source>
        <dbReference type="Proteomes" id="UP000075787"/>
    </source>
</evidence>
<keyword evidence="3 6" id="KW-0418">Kinase</keyword>
<comment type="caution">
    <text evidence="6">The sequence shown here is derived from an EMBL/GenBank/DDBJ whole genome shotgun (WGS) entry which is preliminary data.</text>
</comment>
<dbReference type="PANTHER" id="PTHR37419:SF1">
    <property type="entry name" value="SERINE_THREONINE-PROTEIN KINASE TOXIN HIPA"/>
    <property type="match status" value="1"/>
</dbReference>
<dbReference type="RefSeq" id="WP_062765677.1">
    <property type="nucleotide sequence ID" value="NZ_CP121045.1"/>
</dbReference>
<dbReference type="Proteomes" id="UP000075787">
    <property type="component" value="Unassembled WGS sequence"/>
</dbReference>
<evidence type="ECO:0000313" key="6">
    <source>
        <dbReference type="EMBL" id="KYO51760.1"/>
    </source>
</evidence>
<dbReference type="InterPro" id="IPR012893">
    <property type="entry name" value="HipA-like_C"/>
</dbReference>
<keyword evidence="2" id="KW-0808">Transferase</keyword>
<dbReference type="Gene3D" id="1.10.1070.20">
    <property type="match status" value="1"/>
</dbReference>
<dbReference type="PANTHER" id="PTHR37419">
    <property type="entry name" value="SERINE/THREONINE-PROTEIN KINASE TOXIN HIPA"/>
    <property type="match status" value="1"/>
</dbReference>
<evidence type="ECO:0000256" key="2">
    <source>
        <dbReference type="ARBA" id="ARBA00022679"/>
    </source>
</evidence>
<dbReference type="OrthoDB" id="9805913at2"/>
<evidence type="ECO:0000259" key="4">
    <source>
        <dbReference type="Pfam" id="PF07804"/>
    </source>
</evidence>
<dbReference type="AlphaFoldDB" id="A0A161R2G5"/>
<dbReference type="EMBL" id="LPZR01000166">
    <property type="protein sequence ID" value="KYO51760.1"/>
    <property type="molecule type" value="Genomic_DNA"/>
</dbReference>
<dbReference type="NCBIfam" id="TIGR03071">
    <property type="entry name" value="couple_hipA"/>
    <property type="match status" value="1"/>
</dbReference>
<evidence type="ECO:0000256" key="1">
    <source>
        <dbReference type="ARBA" id="ARBA00010164"/>
    </source>
</evidence>
<dbReference type="GO" id="GO:0004674">
    <property type="term" value="F:protein serine/threonine kinase activity"/>
    <property type="evidence" value="ECO:0007669"/>
    <property type="project" value="TreeGrafter"/>
</dbReference>
<name>A0A161R2G5_9PROT</name>
<proteinExistence type="inferred from homology"/>
<evidence type="ECO:0000256" key="3">
    <source>
        <dbReference type="ARBA" id="ARBA00022777"/>
    </source>
</evidence>
<dbReference type="GeneID" id="97240975"/>
<dbReference type="Pfam" id="PF13657">
    <property type="entry name" value="Couple_hipA"/>
    <property type="match status" value="1"/>
</dbReference>
<comment type="similarity">
    <text evidence="1">Belongs to the HipA Ser/Thr kinase family.</text>
</comment>
<dbReference type="InterPro" id="IPR052028">
    <property type="entry name" value="HipA_Ser/Thr_kinase"/>
</dbReference>
<dbReference type="InterPro" id="IPR017508">
    <property type="entry name" value="HipA_N1"/>
</dbReference>
<dbReference type="GO" id="GO:0005829">
    <property type="term" value="C:cytosol"/>
    <property type="evidence" value="ECO:0007669"/>
    <property type="project" value="TreeGrafter"/>
</dbReference>